<comment type="caution">
    <text evidence="2">The sequence shown here is derived from an EMBL/GenBank/DDBJ whole genome shotgun (WGS) entry which is preliminary data.</text>
</comment>
<gene>
    <name evidence="2" type="ORF">E2C01_094255</name>
</gene>
<evidence type="ECO:0000256" key="1">
    <source>
        <dbReference type="SAM" id="MobiDB-lite"/>
    </source>
</evidence>
<protein>
    <submittedName>
        <fullName evidence="2">Uncharacterized protein</fullName>
    </submittedName>
</protein>
<sequence length="93" mass="10142">MRGLGDFSLWLQISENQPKDFPISFGGWRESVVISGDWLARRRDEAVTPRGGKCFDGGGGGGGGQQQATREPDNQATHALHTSTMKARPYSHI</sequence>
<evidence type="ECO:0000313" key="2">
    <source>
        <dbReference type="EMBL" id="MPC98870.1"/>
    </source>
</evidence>
<dbReference type="EMBL" id="VSRR010115952">
    <property type="protein sequence ID" value="MPC98870.1"/>
    <property type="molecule type" value="Genomic_DNA"/>
</dbReference>
<organism evidence="2 3">
    <name type="scientific">Portunus trituberculatus</name>
    <name type="common">Swimming crab</name>
    <name type="synonym">Neptunus trituberculatus</name>
    <dbReference type="NCBI Taxonomy" id="210409"/>
    <lineage>
        <taxon>Eukaryota</taxon>
        <taxon>Metazoa</taxon>
        <taxon>Ecdysozoa</taxon>
        <taxon>Arthropoda</taxon>
        <taxon>Crustacea</taxon>
        <taxon>Multicrustacea</taxon>
        <taxon>Malacostraca</taxon>
        <taxon>Eumalacostraca</taxon>
        <taxon>Eucarida</taxon>
        <taxon>Decapoda</taxon>
        <taxon>Pleocyemata</taxon>
        <taxon>Brachyura</taxon>
        <taxon>Eubrachyura</taxon>
        <taxon>Portunoidea</taxon>
        <taxon>Portunidae</taxon>
        <taxon>Portuninae</taxon>
        <taxon>Portunus</taxon>
    </lineage>
</organism>
<name>A0A5B7JPY4_PORTR</name>
<dbReference type="Proteomes" id="UP000324222">
    <property type="component" value="Unassembled WGS sequence"/>
</dbReference>
<dbReference type="AlphaFoldDB" id="A0A5B7JPY4"/>
<evidence type="ECO:0000313" key="3">
    <source>
        <dbReference type="Proteomes" id="UP000324222"/>
    </source>
</evidence>
<keyword evidence="3" id="KW-1185">Reference proteome</keyword>
<feature type="region of interest" description="Disordered" evidence="1">
    <location>
        <begin position="45"/>
        <end position="93"/>
    </location>
</feature>
<reference evidence="2 3" key="1">
    <citation type="submission" date="2019-05" db="EMBL/GenBank/DDBJ databases">
        <title>Another draft genome of Portunus trituberculatus and its Hox gene families provides insights of decapod evolution.</title>
        <authorList>
            <person name="Jeong J.-H."/>
            <person name="Song I."/>
            <person name="Kim S."/>
            <person name="Choi T."/>
            <person name="Kim D."/>
            <person name="Ryu S."/>
            <person name="Kim W."/>
        </authorList>
    </citation>
    <scope>NUCLEOTIDE SEQUENCE [LARGE SCALE GENOMIC DNA]</scope>
    <source>
        <tissue evidence="2">Muscle</tissue>
    </source>
</reference>
<feature type="compositionally biased region" description="Gly residues" evidence="1">
    <location>
        <begin position="54"/>
        <end position="65"/>
    </location>
</feature>
<feature type="compositionally biased region" description="Polar residues" evidence="1">
    <location>
        <begin position="74"/>
        <end position="85"/>
    </location>
</feature>
<accession>A0A5B7JPY4</accession>
<proteinExistence type="predicted"/>